<evidence type="ECO:0000256" key="1">
    <source>
        <dbReference type="ARBA" id="ARBA00023235"/>
    </source>
</evidence>
<dbReference type="GO" id="GO:0016862">
    <property type="term" value="F:intramolecular oxidoreductase activity, interconverting keto- and enol-groups"/>
    <property type="evidence" value="ECO:0007669"/>
    <property type="project" value="InterPro"/>
</dbReference>
<protein>
    <submittedName>
        <fullName evidence="4">4-oxalocrotonate tautomerase</fullName>
    </submittedName>
</protein>
<organism evidence="4 5">
    <name type="scientific">Taibaiella soli</name>
    <dbReference type="NCBI Taxonomy" id="1649169"/>
    <lineage>
        <taxon>Bacteria</taxon>
        <taxon>Pseudomonadati</taxon>
        <taxon>Bacteroidota</taxon>
        <taxon>Chitinophagia</taxon>
        <taxon>Chitinophagales</taxon>
        <taxon>Chitinophagaceae</taxon>
        <taxon>Taibaiella</taxon>
    </lineage>
</organism>
<sequence length="74" mass="8592">MPHISIKMFPGKTEEEKQLIADKIVNDFMELLGYGADPLSVSIEEVPKTEWKNVYDNEIMSKEDKLYKKPGYKL</sequence>
<gene>
    <name evidence="4" type="ORF">DN068_18300</name>
</gene>
<name>A0A2W2AG84_9BACT</name>
<proteinExistence type="predicted"/>
<dbReference type="EMBL" id="QKTW01000025">
    <property type="protein sequence ID" value="PZF71250.1"/>
    <property type="molecule type" value="Genomic_DNA"/>
</dbReference>
<dbReference type="OrthoDB" id="5405937at2"/>
<evidence type="ECO:0000313" key="4">
    <source>
        <dbReference type="EMBL" id="PZF71250.1"/>
    </source>
</evidence>
<reference evidence="4 5" key="1">
    <citation type="submission" date="2018-06" db="EMBL/GenBank/DDBJ databases">
        <title>Mucibacter soli gen. nov., sp. nov., a new member of the family Chitinophagaceae producing mucin.</title>
        <authorList>
            <person name="Kim M.-K."/>
            <person name="Park S."/>
            <person name="Kim T.-S."/>
            <person name="Joung Y."/>
            <person name="Han J.-H."/>
            <person name="Kim S.B."/>
        </authorList>
    </citation>
    <scope>NUCLEOTIDE SEQUENCE [LARGE SCALE GENOMIC DNA]</scope>
    <source>
        <strain evidence="4 5">R1-15</strain>
    </source>
</reference>
<dbReference type="InterPro" id="IPR004370">
    <property type="entry name" value="4-OT-like_dom"/>
</dbReference>
<keyword evidence="1" id="KW-0413">Isomerase</keyword>
<dbReference type="Pfam" id="PF01361">
    <property type="entry name" value="Tautomerase"/>
    <property type="match status" value="1"/>
</dbReference>
<feature type="active site" description="Proton acceptor; via imino nitrogen" evidence="2">
    <location>
        <position position="2"/>
    </location>
</feature>
<dbReference type="GO" id="GO:0005737">
    <property type="term" value="C:cytoplasm"/>
    <property type="evidence" value="ECO:0007669"/>
    <property type="project" value="InterPro"/>
</dbReference>
<dbReference type="InterPro" id="IPR017284">
    <property type="entry name" value="Tautomerase_PptA"/>
</dbReference>
<dbReference type="PIRSF" id="PIRSF037799">
    <property type="entry name" value="Tautomer_YdcE_prd"/>
    <property type="match status" value="1"/>
</dbReference>
<dbReference type="AlphaFoldDB" id="A0A2W2AG84"/>
<dbReference type="Gene3D" id="3.30.429.10">
    <property type="entry name" value="Macrophage Migration Inhibitory Factor"/>
    <property type="match status" value="1"/>
</dbReference>
<accession>A0A2W2AG84</accession>
<dbReference type="SUPFAM" id="SSF55331">
    <property type="entry name" value="Tautomerase/MIF"/>
    <property type="match status" value="1"/>
</dbReference>
<evidence type="ECO:0000256" key="2">
    <source>
        <dbReference type="PIRSR" id="PIRSR037799-1"/>
    </source>
</evidence>
<comment type="caution">
    <text evidence="4">The sequence shown here is derived from an EMBL/GenBank/DDBJ whole genome shotgun (WGS) entry which is preliminary data.</text>
</comment>
<evidence type="ECO:0000313" key="5">
    <source>
        <dbReference type="Proteomes" id="UP000248745"/>
    </source>
</evidence>
<dbReference type="RefSeq" id="WP_111000395.1">
    <property type="nucleotide sequence ID" value="NZ_QKTW01000025.1"/>
</dbReference>
<keyword evidence="5" id="KW-1185">Reference proteome</keyword>
<dbReference type="Proteomes" id="UP000248745">
    <property type="component" value="Unassembled WGS sequence"/>
</dbReference>
<evidence type="ECO:0000259" key="3">
    <source>
        <dbReference type="Pfam" id="PF01361"/>
    </source>
</evidence>
<feature type="domain" description="4-oxalocrotonate tautomerase-like" evidence="3">
    <location>
        <begin position="2"/>
        <end position="51"/>
    </location>
</feature>
<dbReference type="InterPro" id="IPR014347">
    <property type="entry name" value="Tautomerase/MIF_sf"/>
</dbReference>